<dbReference type="Proteomes" id="UP000071859">
    <property type="component" value="Unassembled WGS sequence"/>
</dbReference>
<dbReference type="GO" id="GO:0003964">
    <property type="term" value="F:RNA-directed DNA polymerase activity"/>
    <property type="evidence" value="ECO:0007669"/>
    <property type="project" value="UniProtKB-KW"/>
</dbReference>
<dbReference type="Pfam" id="PF08388">
    <property type="entry name" value="GIIM"/>
    <property type="match status" value="1"/>
</dbReference>
<keyword evidence="4" id="KW-1185">Reference proteome</keyword>
<evidence type="ECO:0000256" key="1">
    <source>
        <dbReference type="ARBA" id="ARBA00034120"/>
    </source>
</evidence>
<dbReference type="InterPro" id="IPR051083">
    <property type="entry name" value="GrpII_Intron_Splice-Mob/Def"/>
</dbReference>
<dbReference type="Pfam" id="PF00078">
    <property type="entry name" value="RVT_1"/>
    <property type="match status" value="1"/>
</dbReference>
<reference evidence="3" key="1">
    <citation type="submission" date="2016-01" db="EMBL/GenBank/DDBJ databases">
        <authorList>
            <person name="Peeters C."/>
        </authorList>
    </citation>
    <scope>NUCLEOTIDE SEQUENCE</scope>
    <source>
        <strain evidence="3">LMG 29321</strain>
    </source>
</reference>
<dbReference type="InterPro" id="IPR043502">
    <property type="entry name" value="DNA/RNA_pol_sf"/>
</dbReference>
<comment type="similarity">
    <text evidence="1">Belongs to the bacterial reverse transcriptase family.</text>
</comment>
<sequence length="473" mass="54458">MGKRPAEVESFVGNMDSIQREVRSFMQREESPAMETGLERIAAKARCEPALRFTSLAHYITPDRVWTNLWKIPNHSAAGVDGQTVTQAKESFDSWIGPMVQSVHRKGYHAPDIRRVYIPKPGKQEMRPLGMPTVADRALQRSTAEVLSAIYEQDFLSCSFGGRPERSAHKALATLNEVIAGGKVSWVLEADLKNFFGSLDHSWILRFVEHRVGDPRLISLIRRWLKAGILEDGKVHQNEEGTPQGGSISVLLSNVYLHYVLDLWFERVVKRHLQGEAYLVRYIDDFVMCFQNQSDALRVQDALRKRLGKFGLALEPTKTKLVAFGRFAQRYASQHGKRRPETIYFPGFTLYCTRNLKGNFKIGMRTEKSRLRRSMASLQDLMRQVRHLSIREQAEKLNRVLRGHYAYYGIAGNFRALQKVHRAVERYWRKMLSSRSRSGGVTWETFQEIKKRFPLMRPKLHLPYRALQAIAVL</sequence>
<keyword evidence="3" id="KW-0548">Nucleotidyltransferase</keyword>
<evidence type="ECO:0000313" key="4">
    <source>
        <dbReference type="Proteomes" id="UP000071859"/>
    </source>
</evidence>
<comment type="caution">
    <text evidence="3">The sequence shown here is derived from an EMBL/GenBank/DDBJ whole genome shotgun (WGS) entry which is preliminary data.</text>
</comment>
<dbReference type="PANTHER" id="PTHR34047:SF8">
    <property type="entry name" value="PROTEIN YKFC"/>
    <property type="match status" value="1"/>
</dbReference>
<keyword evidence="3" id="KW-0695">RNA-directed DNA polymerase</keyword>
<protein>
    <submittedName>
        <fullName evidence="3">RNA-directed DNA polymerase</fullName>
    </submittedName>
</protein>
<organism evidence="3 4">
    <name type="scientific">Caballeronia calidae</name>
    <dbReference type="NCBI Taxonomy" id="1777139"/>
    <lineage>
        <taxon>Bacteria</taxon>
        <taxon>Pseudomonadati</taxon>
        <taxon>Pseudomonadota</taxon>
        <taxon>Betaproteobacteria</taxon>
        <taxon>Burkholderiales</taxon>
        <taxon>Burkholderiaceae</taxon>
        <taxon>Caballeronia</taxon>
    </lineage>
</organism>
<gene>
    <name evidence="3" type="ORF">AWB78_07981</name>
</gene>
<dbReference type="InterPro" id="IPR013597">
    <property type="entry name" value="Mat_intron_G2"/>
</dbReference>
<dbReference type="NCBIfam" id="TIGR04416">
    <property type="entry name" value="group_II_RT_mat"/>
    <property type="match status" value="1"/>
</dbReference>
<proteinExistence type="inferred from homology"/>
<evidence type="ECO:0000259" key="2">
    <source>
        <dbReference type="PROSITE" id="PS50878"/>
    </source>
</evidence>
<dbReference type="AlphaFoldDB" id="A0A158EK40"/>
<dbReference type="InterPro" id="IPR000477">
    <property type="entry name" value="RT_dom"/>
</dbReference>
<dbReference type="PROSITE" id="PS50878">
    <property type="entry name" value="RT_POL"/>
    <property type="match status" value="1"/>
</dbReference>
<dbReference type="InterPro" id="IPR030931">
    <property type="entry name" value="Group_II_RT_mat"/>
</dbReference>
<dbReference type="CDD" id="cd01651">
    <property type="entry name" value="RT_G2_intron"/>
    <property type="match status" value="1"/>
</dbReference>
<evidence type="ECO:0000313" key="3">
    <source>
        <dbReference type="EMBL" id="SAL06277.1"/>
    </source>
</evidence>
<feature type="domain" description="Reverse transcriptase" evidence="2">
    <location>
        <begin position="99"/>
        <end position="350"/>
    </location>
</feature>
<name>A0A158EK40_9BURK</name>
<dbReference type="SUPFAM" id="SSF56672">
    <property type="entry name" value="DNA/RNA polymerases"/>
    <property type="match status" value="1"/>
</dbReference>
<dbReference type="PANTHER" id="PTHR34047">
    <property type="entry name" value="NUCLEAR INTRON MATURASE 1, MITOCHONDRIAL-RELATED"/>
    <property type="match status" value="1"/>
</dbReference>
<keyword evidence="3" id="KW-0808">Transferase</keyword>
<dbReference type="EMBL" id="FCOX02000109">
    <property type="protein sequence ID" value="SAL06277.1"/>
    <property type="molecule type" value="Genomic_DNA"/>
</dbReference>
<accession>A0A158EK40</accession>